<reference evidence="2" key="1">
    <citation type="journal article" date="2023" name="Insect Mol. Biol.">
        <title>Genome sequencing provides insights into the evolution of gene families encoding plant cell wall-degrading enzymes in longhorned beetles.</title>
        <authorList>
            <person name="Shin N.R."/>
            <person name="Okamura Y."/>
            <person name="Kirsch R."/>
            <person name="Pauchet Y."/>
        </authorList>
    </citation>
    <scope>NUCLEOTIDE SEQUENCE</scope>
    <source>
        <strain evidence="2">MMC_N1</strain>
    </source>
</reference>
<feature type="region of interest" description="Disordered" evidence="1">
    <location>
        <begin position="1"/>
        <end position="78"/>
    </location>
</feature>
<gene>
    <name evidence="2" type="ORF">NQ317_011322</name>
</gene>
<sequence length="78" mass="8260">MGRETPAADPPASPSRTSPPPAAQLPPAVLVVPDGQPRTTHKSPQSKGWRMTERKSAKRGGQAGTQLQPSRNTFAGYL</sequence>
<dbReference type="Proteomes" id="UP001162164">
    <property type="component" value="Unassembled WGS sequence"/>
</dbReference>
<proteinExistence type="predicted"/>
<feature type="compositionally biased region" description="Pro residues" evidence="1">
    <location>
        <begin position="8"/>
        <end position="24"/>
    </location>
</feature>
<protein>
    <submittedName>
        <fullName evidence="2">Uncharacterized protein</fullName>
    </submittedName>
</protein>
<comment type="caution">
    <text evidence="2">The sequence shown here is derived from an EMBL/GenBank/DDBJ whole genome shotgun (WGS) entry which is preliminary data.</text>
</comment>
<dbReference type="EMBL" id="JAPWTJ010000551">
    <property type="protein sequence ID" value="KAJ8977417.1"/>
    <property type="molecule type" value="Genomic_DNA"/>
</dbReference>
<feature type="compositionally biased region" description="Polar residues" evidence="1">
    <location>
        <begin position="64"/>
        <end position="78"/>
    </location>
</feature>
<keyword evidence="3" id="KW-1185">Reference proteome</keyword>
<accession>A0ABQ9JI99</accession>
<name>A0ABQ9JI99_9CUCU</name>
<evidence type="ECO:0000313" key="3">
    <source>
        <dbReference type="Proteomes" id="UP001162164"/>
    </source>
</evidence>
<evidence type="ECO:0000256" key="1">
    <source>
        <dbReference type="SAM" id="MobiDB-lite"/>
    </source>
</evidence>
<evidence type="ECO:0000313" key="2">
    <source>
        <dbReference type="EMBL" id="KAJ8977417.1"/>
    </source>
</evidence>
<organism evidence="2 3">
    <name type="scientific">Molorchus minor</name>
    <dbReference type="NCBI Taxonomy" id="1323400"/>
    <lineage>
        <taxon>Eukaryota</taxon>
        <taxon>Metazoa</taxon>
        <taxon>Ecdysozoa</taxon>
        <taxon>Arthropoda</taxon>
        <taxon>Hexapoda</taxon>
        <taxon>Insecta</taxon>
        <taxon>Pterygota</taxon>
        <taxon>Neoptera</taxon>
        <taxon>Endopterygota</taxon>
        <taxon>Coleoptera</taxon>
        <taxon>Polyphaga</taxon>
        <taxon>Cucujiformia</taxon>
        <taxon>Chrysomeloidea</taxon>
        <taxon>Cerambycidae</taxon>
        <taxon>Lamiinae</taxon>
        <taxon>Monochamini</taxon>
        <taxon>Molorchus</taxon>
    </lineage>
</organism>